<gene>
    <name evidence="8" type="ORF">HN018_04425</name>
</gene>
<feature type="transmembrane region" description="Helical" evidence="6">
    <location>
        <begin position="100"/>
        <end position="124"/>
    </location>
</feature>
<keyword evidence="9" id="KW-1185">Reference proteome</keyword>
<keyword evidence="4 6" id="KW-1133">Transmembrane helix</keyword>
<evidence type="ECO:0000313" key="8">
    <source>
        <dbReference type="EMBL" id="QKE89381.1"/>
    </source>
</evidence>
<name>A0A6M8HM52_9PROT</name>
<evidence type="ECO:0000313" key="9">
    <source>
        <dbReference type="Proteomes" id="UP000500767"/>
    </source>
</evidence>
<dbReference type="PANTHER" id="PTHR35007">
    <property type="entry name" value="INTEGRAL MEMBRANE PROTEIN-RELATED"/>
    <property type="match status" value="1"/>
</dbReference>
<proteinExistence type="predicted"/>
<keyword evidence="2" id="KW-1003">Cell membrane</keyword>
<feature type="transmembrane region" description="Helical" evidence="6">
    <location>
        <begin position="130"/>
        <end position="152"/>
    </location>
</feature>
<dbReference type="AlphaFoldDB" id="A0A6M8HM52"/>
<keyword evidence="5 6" id="KW-0472">Membrane</keyword>
<dbReference type="KEGG" id="lck:HN018_04425"/>
<dbReference type="RefSeq" id="WP_171837507.1">
    <property type="nucleotide sequence ID" value="NZ_CP053708.1"/>
</dbReference>
<organism evidence="8 9">
    <name type="scientific">Lichenicola cladoniae</name>
    <dbReference type="NCBI Taxonomy" id="1484109"/>
    <lineage>
        <taxon>Bacteria</taxon>
        <taxon>Pseudomonadati</taxon>
        <taxon>Pseudomonadota</taxon>
        <taxon>Alphaproteobacteria</taxon>
        <taxon>Acetobacterales</taxon>
        <taxon>Acetobacteraceae</taxon>
        <taxon>Lichenicola</taxon>
    </lineage>
</organism>
<evidence type="ECO:0000256" key="2">
    <source>
        <dbReference type="ARBA" id="ARBA00022475"/>
    </source>
</evidence>
<feature type="transmembrane region" description="Helical" evidence="6">
    <location>
        <begin position="6"/>
        <end position="29"/>
    </location>
</feature>
<protein>
    <submittedName>
        <fullName evidence="8">Type II secretion system F family protein</fullName>
    </submittedName>
</protein>
<dbReference type="InterPro" id="IPR018076">
    <property type="entry name" value="T2SS_GspF_dom"/>
</dbReference>
<evidence type="ECO:0000256" key="1">
    <source>
        <dbReference type="ARBA" id="ARBA00004651"/>
    </source>
</evidence>
<dbReference type="EMBL" id="CP053708">
    <property type="protein sequence ID" value="QKE89381.1"/>
    <property type="molecule type" value="Genomic_DNA"/>
</dbReference>
<evidence type="ECO:0000256" key="4">
    <source>
        <dbReference type="ARBA" id="ARBA00022989"/>
    </source>
</evidence>
<accession>A0A6M8HM52</accession>
<dbReference type="Pfam" id="PF00482">
    <property type="entry name" value="T2SSF"/>
    <property type="match status" value="1"/>
</dbReference>
<evidence type="ECO:0000259" key="7">
    <source>
        <dbReference type="Pfam" id="PF00482"/>
    </source>
</evidence>
<feature type="transmembrane region" description="Helical" evidence="6">
    <location>
        <begin position="280"/>
        <end position="304"/>
    </location>
</feature>
<dbReference type="PANTHER" id="PTHR35007:SF2">
    <property type="entry name" value="PILUS ASSEMBLE PROTEIN"/>
    <property type="match status" value="1"/>
</dbReference>
<feature type="domain" description="Type II secretion system protein GspF" evidence="7">
    <location>
        <begin position="171"/>
        <end position="298"/>
    </location>
</feature>
<evidence type="ECO:0000256" key="5">
    <source>
        <dbReference type="ARBA" id="ARBA00023136"/>
    </source>
</evidence>
<evidence type="ECO:0000256" key="6">
    <source>
        <dbReference type="SAM" id="Phobius"/>
    </source>
</evidence>
<keyword evidence="3 6" id="KW-0812">Transmembrane</keyword>
<dbReference type="GO" id="GO:0005886">
    <property type="term" value="C:plasma membrane"/>
    <property type="evidence" value="ECO:0007669"/>
    <property type="project" value="UniProtKB-SubCell"/>
</dbReference>
<dbReference type="Proteomes" id="UP000500767">
    <property type="component" value="Chromosome"/>
</dbReference>
<sequence>MNQLLAQGLVLLPVFFMLILAVASIVLLLTTNRQSDRLTLRGRLARGEIAAQVATRKRRRMLGMIGDLGSRFAGSGLLSARTVRELEQTLASAGIVSSRALGFFIASKVIAALALPALAALLVPRLPVPGIVRICLVLASFVIGLLLPDYFIRRRRNAYVRTLEAGLGDALDMMVICAEAGLATEPALLRVSNELAPVHPALADELMRTVQELQMMSESRIALQNMGTRSGVSGLKRLAATMIQSLHHGTPLIQALRTLSVEMRGEMLLRFEERAARLPTLLTIPMIVFILPCVFLIVGGPAMIQVLQHFHH</sequence>
<reference evidence="8 9" key="1">
    <citation type="journal article" date="2014" name="World J. Microbiol. Biotechnol.">
        <title>Biodiversity and physiological characteristics of Antarctic and Arctic lichens-associated bacteria.</title>
        <authorList>
            <person name="Lee Y.M."/>
            <person name="Kim E.H."/>
            <person name="Lee H.K."/>
            <person name="Hong S.G."/>
        </authorList>
    </citation>
    <scope>NUCLEOTIDE SEQUENCE [LARGE SCALE GENOMIC DNA]</scope>
    <source>
        <strain evidence="8 9">PAMC 26569</strain>
    </source>
</reference>
<comment type="subcellular location">
    <subcellularLocation>
        <location evidence="1">Cell membrane</location>
        <topology evidence="1">Multi-pass membrane protein</topology>
    </subcellularLocation>
</comment>
<evidence type="ECO:0000256" key="3">
    <source>
        <dbReference type="ARBA" id="ARBA00022692"/>
    </source>
</evidence>